<protein>
    <submittedName>
        <fullName evidence="3">Acetyltransferase</fullName>
    </submittedName>
</protein>
<evidence type="ECO:0000256" key="1">
    <source>
        <dbReference type="ARBA" id="ARBA00006547"/>
    </source>
</evidence>
<dbReference type="Gene3D" id="2.40.128.150">
    <property type="entry name" value="Cysteine proteinases"/>
    <property type="match status" value="1"/>
</dbReference>
<evidence type="ECO:0000256" key="2">
    <source>
        <dbReference type="RuleBase" id="RU003452"/>
    </source>
</evidence>
<dbReference type="PRINTS" id="PR01543">
    <property type="entry name" value="ANATRNSFRASE"/>
</dbReference>
<evidence type="ECO:0000313" key="3">
    <source>
        <dbReference type="EMBL" id="ANN14917.1"/>
    </source>
</evidence>
<dbReference type="AlphaFoldDB" id="A0A193BRU2"/>
<dbReference type="Pfam" id="PF00797">
    <property type="entry name" value="Acetyltransf_2"/>
    <property type="match status" value="1"/>
</dbReference>
<organism evidence="3 4">
    <name type="scientific">Amycolatopsis orientalis</name>
    <name type="common">Nocardia orientalis</name>
    <dbReference type="NCBI Taxonomy" id="31958"/>
    <lineage>
        <taxon>Bacteria</taxon>
        <taxon>Bacillati</taxon>
        <taxon>Actinomycetota</taxon>
        <taxon>Actinomycetes</taxon>
        <taxon>Pseudonocardiales</taxon>
        <taxon>Pseudonocardiaceae</taxon>
        <taxon>Amycolatopsis</taxon>
    </lineage>
</organism>
<dbReference type="EMBL" id="CP016174">
    <property type="protein sequence ID" value="ANN14917.1"/>
    <property type="molecule type" value="Genomic_DNA"/>
</dbReference>
<dbReference type="Gene3D" id="3.30.2140.10">
    <property type="entry name" value="Arylamine N-acetyltransferase"/>
    <property type="match status" value="1"/>
</dbReference>
<dbReference type="PANTHER" id="PTHR11786">
    <property type="entry name" value="N-HYDROXYARYLAMINE O-ACETYLTRANSFERASE"/>
    <property type="match status" value="1"/>
</dbReference>
<evidence type="ECO:0000313" key="4">
    <source>
        <dbReference type="Proteomes" id="UP000093695"/>
    </source>
</evidence>
<sequence length="252" mass="28150">MDVDAYLDRLGLDRPATADVAALRVLQERHLAVVPFENLSIHLGEPIVLDTDALFDKIVRRRRGGFCYELNGLFAALLRELGFDVTLKSAKVFRPDGTLGPPFDHATIRVDLDEPWLADVGFGRFSRFPLRLTATEAQADPDGEFLILDAPYGDIDVLLDGKPQFRIEQRPRDLDEFIPTAFWQSTSPDSHFTRKPACSLPGAHGRVTLAGDKLIVTTHGVREETELSGDQDILDAYRKEFGIELDRVPGRP</sequence>
<gene>
    <name evidence="3" type="ORF">SD37_04105</name>
</gene>
<dbReference type="KEGG" id="aori:SD37_04105"/>
<proteinExistence type="inferred from homology"/>
<dbReference type="InterPro" id="IPR001447">
    <property type="entry name" value="Arylamine_N-AcTrfase"/>
</dbReference>
<keyword evidence="3" id="KW-0808">Transferase</keyword>
<keyword evidence="4" id="KW-1185">Reference proteome</keyword>
<dbReference type="STRING" id="31958.SD37_04105"/>
<comment type="similarity">
    <text evidence="1 2">Belongs to the arylamine N-acetyltransferase family.</text>
</comment>
<dbReference type="SUPFAM" id="SSF54001">
    <property type="entry name" value="Cysteine proteinases"/>
    <property type="match status" value="1"/>
</dbReference>
<accession>A0A193BRU2</accession>
<dbReference type="RefSeq" id="WP_044853891.1">
    <property type="nucleotide sequence ID" value="NZ_CP016174.1"/>
</dbReference>
<dbReference type="eggNOG" id="COG2162">
    <property type="taxonomic scope" value="Bacteria"/>
</dbReference>
<dbReference type="GO" id="GO:0016407">
    <property type="term" value="F:acetyltransferase activity"/>
    <property type="evidence" value="ECO:0007669"/>
    <property type="project" value="InterPro"/>
</dbReference>
<dbReference type="PANTHER" id="PTHR11786:SF0">
    <property type="entry name" value="ARYLAMINE N-ACETYLTRANSFERASE 4-RELATED"/>
    <property type="match status" value="1"/>
</dbReference>
<name>A0A193BRU2_AMYOR</name>
<dbReference type="Proteomes" id="UP000093695">
    <property type="component" value="Chromosome"/>
</dbReference>
<reference evidence="3 4" key="1">
    <citation type="journal article" date="2015" name="Genome Announc.">
        <title>Draft Genome Sequence of Norvancomycin-Producing Strain Amycolatopsis orientalis CPCC200066.</title>
        <authorList>
            <person name="Lei X."/>
            <person name="Yuan F."/>
            <person name="Shi Y."/>
            <person name="Li X."/>
            <person name="Wang L."/>
            <person name="Hong B."/>
        </authorList>
    </citation>
    <scope>NUCLEOTIDE SEQUENCE [LARGE SCALE GENOMIC DNA]</scope>
    <source>
        <strain evidence="3 4">B-37</strain>
    </source>
</reference>
<dbReference type="InterPro" id="IPR038765">
    <property type="entry name" value="Papain-like_cys_pep_sf"/>
</dbReference>